<reference evidence="2 3" key="2">
    <citation type="submission" date="2019-01" db="EMBL/GenBank/DDBJ databases">
        <title>Tautonia sociabilis, a novel thermotolerant planctomycete of Isosphaeraceae family, isolated from a 4000 m deep subterranean habitat.</title>
        <authorList>
            <person name="Kovaleva O.L."/>
            <person name="Elcheninov A.G."/>
            <person name="Van Heerden E."/>
            <person name="Toshchakov S.V."/>
            <person name="Novikov A."/>
            <person name="Bonch-Osmolovskaya E.A."/>
            <person name="Kublanov I.V."/>
        </authorList>
    </citation>
    <scope>NUCLEOTIDE SEQUENCE [LARGE SCALE GENOMIC DNA]</scope>
    <source>
        <strain evidence="2 3">GM2012</strain>
    </source>
</reference>
<evidence type="ECO:0000313" key="2">
    <source>
        <dbReference type="EMBL" id="RUL84181.1"/>
    </source>
</evidence>
<organism evidence="2 3">
    <name type="scientific">Tautonia sociabilis</name>
    <dbReference type="NCBI Taxonomy" id="2080755"/>
    <lineage>
        <taxon>Bacteria</taxon>
        <taxon>Pseudomonadati</taxon>
        <taxon>Planctomycetota</taxon>
        <taxon>Planctomycetia</taxon>
        <taxon>Isosphaerales</taxon>
        <taxon>Isosphaeraceae</taxon>
        <taxon>Tautonia</taxon>
    </lineage>
</organism>
<reference evidence="2 3" key="1">
    <citation type="submission" date="2018-12" db="EMBL/GenBank/DDBJ databases">
        <authorList>
            <person name="Toschakov S.V."/>
        </authorList>
    </citation>
    <scope>NUCLEOTIDE SEQUENCE [LARGE SCALE GENOMIC DNA]</scope>
    <source>
        <strain evidence="2 3">GM2012</strain>
    </source>
</reference>
<dbReference type="AlphaFoldDB" id="A0A432MES3"/>
<accession>A0A432MES3</accession>
<dbReference type="EMBL" id="RYZH01000052">
    <property type="protein sequence ID" value="RUL84181.1"/>
    <property type="molecule type" value="Genomic_DNA"/>
</dbReference>
<dbReference type="Gene3D" id="3.30.700.10">
    <property type="entry name" value="Glycoprotein, Type 4 Pilin"/>
    <property type="match status" value="1"/>
</dbReference>
<evidence type="ECO:0000256" key="1">
    <source>
        <dbReference type="SAM" id="Phobius"/>
    </source>
</evidence>
<keyword evidence="3" id="KW-1185">Reference proteome</keyword>
<name>A0A432MES3_9BACT</name>
<sequence>MTPLPSRRAEAGSTRPGLTLVEVMIVALLIGLFAAMAIPSYWGSMEQARADLAAANLRTLWSAERLHFLEYRTITSDPNDLVALGVLQSGEVQVLGPTLTFTMYDDPSYVYQIDVDSNGVFDAVAVRSAGASFSGTLSIDEAGVISGFLVDAQGRVVRPGFR</sequence>
<dbReference type="SUPFAM" id="SSF54523">
    <property type="entry name" value="Pili subunits"/>
    <property type="match status" value="1"/>
</dbReference>
<keyword evidence="1" id="KW-1133">Transmembrane helix</keyword>
<protein>
    <submittedName>
        <fullName evidence="2">Prepilin-type N-terminal cleavage/methylation domain-containing protein</fullName>
    </submittedName>
</protein>
<dbReference type="Proteomes" id="UP000280296">
    <property type="component" value="Unassembled WGS sequence"/>
</dbReference>
<keyword evidence="1" id="KW-0812">Transmembrane</keyword>
<dbReference type="NCBIfam" id="TIGR02532">
    <property type="entry name" value="IV_pilin_GFxxxE"/>
    <property type="match status" value="1"/>
</dbReference>
<evidence type="ECO:0000313" key="3">
    <source>
        <dbReference type="Proteomes" id="UP000280296"/>
    </source>
</evidence>
<dbReference type="InterPro" id="IPR012902">
    <property type="entry name" value="N_methyl_site"/>
</dbReference>
<comment type="caution">
    <text evidence="2">The sequence shown here is derived from an EMBL/GenBank/DDBJ whole genome shotgun (WGS) entry which is preliminary data.</text>
</comment>
<dbReference type="InterPro" id="IPR045584">
    <property type="entry name" value="Pilin-like"/>
</dbReference>
<feature type="transmembrane region" description="Helical" evidence="1">
    <location>
        <begin position="20"/>
        <end position="42"/>
    </location>
</feature>
<dbReference type="RefSeq" id="WP_126727400.1">
    <property type="nucleotide sequence ID" value="NZ_RYZH01000052.1"/>
</dbReference>
<gene>
    <name evidence="2" type="ORF">TsocGM_20870</name>
</gene>
<keyword evidence="1" id="KW-0472">Membrane</keyword>
<dbReference type="OrthoDB" id="279742at2"/>
<proteinExistence type="predicted"/>